<dbReference type="InterPro" id="IPR012441">
    <property type="entry name" value="DUF1643"/>
</dbReference>
<dbReference type="Pfam" id="PF07799">
    <property type="entry name" value="DUF1643"/>
    <property type="match status" value="1"/>
</dbReference>
<name>A0A916IPD6_9BURK</name>
<evidence type="ECO:0008006" key="3">
    <source>
        <dbReference type="Google" id="ProtNLM"/>
    </source>
</evidence>
<proteinExistence type="predicted"/>
<reference evidence="1" key="1">
    <citation type="submission" date="2021-03" db="EMBL/GenBank/DDBJ databases">
        <authorList>
            <person name="Peeters C."/>
        </authorList>
    </citation>
    <scope>NUCLEOTIDE SEQUENCE</scope>
    <source>
        <strain evidence="1">LMG 31506</strain>
    </source>
</reference>
<organism evidence="1 2">
    <name type="scientific">Cupriavidus yeoncheonensis</name>
    <dbReference type="NCBI Taxonomy" id="1462994"/>
    <lineage>
        <taxon>Bacteria</taxon>
        <taxon>Pseudomonadati</taxon>
        <taxon>Pseudomonadota</taxon>
        <taxon>Betaproteobacteria</taxon>
        <taxon>Burkholderiales</taxon>
        <taxon>Burkholderiaceae</taxon>
        <taxon>Cupriavidus</taxon>
    </lineage>
</organism>
<comment type="caution">
    <text evidence="1">The sequence shown here is derived from an EMBL/GenBank/DDBJ whole genome shotgun (WGS) entry which is preliminary data.</text>
</comment>
<evidence type="ECO:0000313" key="1">
    <source>
        <dbReference type="EMBL" id="CAG2126815.1"/>
    </source>
</evidence>
<dbReference type="Proteomes" id="UP000672934">
    <property type="component" value="Unassembled WGS sequence"/>
</dbReference>
<keyword evidence="2" id="KW-1185">Reference proteome</keyword>
<dbReference type="RefSeq" id="WP_211945209.1">
    <property type="nucleotide sequence ID" value="NZ_CAJPUY010000001.1"/>
</dbReference>
<sequence>MKHLTTKTLDGEAGAILSDCEQYRYRLWREWDASRPALGFIMLNPSTADHQVNDPTITRCLQRAMAGRYGRLEVVNLFPLRSTDPDGLLTHAAPLGDRPDRNAGAIMDAIDRCAMVICAWGAHKAAPVQAEEVLRIVRMCGRGNLLYHLGLNQDGSPKHPLYIAKTKRPEPFTAIPATQVKQKYALHR</sequence>
<dbReference type="AlphaFoldDB" id="A0A916IPD6"/>
<evidence type="ECO:0000313" key="2">
    <source>
        <dbReference type="Proteomes" id="UP000672934"/>
    </source>
</evidence>
<dbReference type="EMBL" id="CAJPUY010000001">
    <property type="protein sequence ID" value="CAG2126815.1"/>
    <property type="molecule type" value="Genomic_DNA"/>
</dbReference>
<protein>
    <recommendedName>
        <fullName evidence="3">DUF1643 domain-containing protein</fullName>
    </recommendedName>
</protein>
<accession>A0A916IPD6</accession>
<gene>
    <name evidence="1" type="ORF">LMG31506_00186</name>
</gene>